<keyword evidence="2" id="KW-1185">Reference proteome</keyword>
<evidence type="ECO:0000313" key="2">
    <source>
        <dbReference type="Proteomes" id="UP000194798"/>
    </source>
</evidence>
<dbReference type="OrthoDB" id="9781578at2"/>
<organism evidence="1 2">
    <name type="scientific">Thioflexithrix psekupsensis</name>
    <dbReference type="NCBI Taxonomy" id="1570016"/>
    <lineage>
        <taxon>Bacteria</taxon>
        <taxon>Pseudomonadati</taxon>
        <taxon>Pseudomonadota</taxon>
        <taxon>Gammaproteobacteria</taxon>
        <taxon>Thiotrichales</taxon>
        <taxon>Thioflexithrix</taxon>
    </lineage>
</organism>
<name>A0A251X4G8_9GAMM</name>
<dbReference type="RefSeq" id="WP_086489352.1">
    <property type="nucleotide sequence ID" value="NZ_MSLT01000023.1"/>
</dbReference>
<evidence type="ECO:0000313" key="1">
    <source>
        <dbReference type="EMBL" id="OUD12403.1"/>
    </source>
</evidence>
<dbReference type="Proteomes" id="UP000194798">
    <property type="component" value="Unassembled WGS sequence"/>
</dbReference>
<dbReference type="EMBL" id="MSLT01000023">
    <property type="protein sequence ID" value="OUD12403.1"/>
    <property type="molecule type" value="Genomic_DNA"/>
</dbReference>
<accession>A0A251X4G8</accession>
<dbReference type="AlphaFoldDB" id="A0A251X4G8"/>
<gene>
    <name evidence="1" type="ORF">TPSD3_14945</name>
</gene>
<sequence length="193" mass="22436">MLRIKNRWHKNAKNRSLPDIAQTLGFNCWRIAANAVVELEKEFKTETYTDRLNIIGEYLAFLLQATDRLTYAQFSEEERHIFISALANDVAERFADNQRDLLGEGEHKKAFIDLLNQQAIEYGDIEFLGQEGGFAFCNYFGQRMQRAMHDQPWVVEYMVDIAAPEAIKQLRLNIKGLLSFQADKAEDEERQKN</sequence>
<reference evidence="1 2" key="1">
    <citation type="submission" date="2016-12" db="EMBL/GenBank/DDBJ databases">
        <title>Thioflexothrix psekupsii D3 genome sequencing and assembly.</title>
        <authorList>
            <person name="Fomenkov A."/>
            <person name="Vincze T."/>
            <person name="Grabovich M."/>
            <person name="Anton B.P."/>
            <person name="Dubinina G."/>
            <person name="Orlova M."/>
            <person name="Belousova E."/>
            <person name="Roberts R.J."/>
        </authorList>
    </citation>
    <scope>NUCLEOTIDE SEQUENCE [LARGE SCALE GENOMIC DNA]</scope>
    <source>
        <strain evidence="1">D3</strain>
    </source>
</reference>
<protein>
    <submittedName>
        <fullName evidence="1">Uncharacterized protein</fullName>
    </submittedName>
</protein>
<proteinExistence type="predicted"/>
<comment type="caution">
    <text evidence="1">The sequence shown here is derived from an EMBL/GenBank/DDBJ whole genome shotgun (WGS) entry which is preliminary data.</text>
</comment>